<keyword evidence="2" id="KW-1185">Reference proteome</keyword>
<keyword evidence="1" id="KW-0695">RNA-directed DNA polymerase</keyword>
<sequence length="496" mass="56994">MQTTKRPKNTKTIVYRNYKAINQQRLSEHINKCGIVYDSNRTIEENTQLLVDSIKNTFQENAPTKIKTVVISNRVEYVSPETKSNDVQQRILATTKRLKPLSHNVRQYEKLKREVKKAIKADMKKFLRDKINKDGLWSVVNSLTTTTDQKEIRFEADDINNFFINIAPKPTTIPNSNSKTNIDNDNLVVPKFKLVPLHPSDIQRAWNKMRNKNRTAIATIDIFKAFDTVPREILKNALIKCGIDDECIFSYINGRQQFVLNNKQKSQVKYTHAGLAQDDTQLLKSINPNDQDSDIQKLEEDCNNVDVWMKNNGMKINATKTELILIPVSRKQEGRLISIKIGGTTVTSQNQIKSLGLIKDQKLNWKANTKSVKSKCNKALWKVRSLSALLDPKSVSLITEAIVLPTLYYMITVWATVNNSTCDKSINYSTVLRRMIHQETDNCDKIWLPPKAQYKYEISMLAFHSLHTSGPDVFNNKINLNVIQTRETRRKCHPQC</sequence>
<organism evidence="1 2">
    <name type="scientific">Orchesella cincta</name>
    <name type="common">Springtail</name>
    <name type="synonym">Podura cincta</name>
    <dbReference type="NCBI Taxonomy" id="48709"/>
    <lineage>
        <taxon>Eukaryota</taxon>
        <taxon>Metazoa</taxon>
        <taxon>Ecdysozoa</taxon>
        <taxon>Arthropoda</taxon>
        <taxon>Hexapoda</taxon>
        <taxon>Collembola</taxon>
        <taxon>Entomobryomorpha</taxon>
        <taxon>Entomobryoidea</taxon>
        <taxon>Orchesellidae</taxon>
        <taxon>Orchesellinae</taxon>
        <taxon>Orchesella</taxon>
    </lineage>
</organism>
<accession>A0A1D2M7X4</accession>
<dbReference type="AlphaFoldDB" id="A0A1D2M7X4"/>
<comment type="caution">
    <text evidence="1">The sequence shown here is derived from an EMBL/GenBank/DDBJ whole genome shotgun (WGS) entry which is preliminary data.</text>
</comment>
<name>A0A1D2M7X4_ORCCI</name>
<reference evidence="1 2" key="1">
    <citation type="journal article" date="2016" name="Genome Biol. Evol.">
        <title>Gene Family Evolution Reflects Adaptation to Soil Environmental Stressors in the Genome of the Collembolan Orchesella cincta.</title>
        <authorList>
            <person name="Faddeeva-Vakhrusheva A."/>
            <person name="Derks M.F."/>
            <person name="Anvar S.Y."/>
            <person name="Agamennone V."/>
            <person name="Suring W."/>
            <person name="Smit S."/>
            <person name="van Straalen N.M."/>
            <person name="Roelofs D."/>
        </authorList>
    </citation>
    <scope>NUCLEOTIDE SEQUENCE [LARGE SCALE GENOMIC DNA]</scope>
    <source>
        <tissue evidence="1">Mixed pool</tissue>
    </source>
</reference>
<gene>
    <name evidence="1" type="ORF">Ocin01_17651</name>
</gene>
<dbReference type="STRING" id="48709.A0A1D2M7X4"/>
<dbReference type="OrthoDB" id="8053926at2759"/>
<evidence type="ECO:0000313" key="2">
    <source>
        <dbReference type="Proteomes" id="UP000094527"/>
    </source>
</evidence>
<dbReference type="GO" id="GO:0003964">
    <property type="term" value="F:RNA-directed DNA polymerase activity"/>
    <property type="evidence" value="ECO:0007669"/>
    <property type="project" value="UniProtKB-KW"/>
</dbReference>
<evidence type="ECO:0000313" key="1">
    <source>
        <dbReference type="EMBL" id="ODM89031.1"/>
    </source>
</evidence>
<keyword evidence="1" id="KW-0548">Nucleotidyltransferase</keyword>
<dbReference type="OMA" id="WKANTKS"/>
<dbReference type="EMBL" id="LJIJ01002965">
    <property type="protein sequence ID" value="ODM89031.1"/>
    <property type="molecule type" value="Genomic_DNA"/>
</dbReference>
<dbReference type="Proteomes" id="UP000094527">
    <property type="component" value="Unassembled WGS sequence"/>
</dbReference>
<protein>
    <submittedName>
        <fullName evidence="1">RNA-directed DNA polymerase from mobile element jockey</fullName>
    </submittedName>
</protein>
<proteinExistence type="predicted"/>
<keyword evidence="1" id="KW-0808">Transferase</keyword>
<dbReference type="PANTHER" id="PTHR33332">
    <property type="entry name" value="REVERSE TRANSCRIPTASE DOMAIN-CONTAINING PROTEIN"/>
    <property type="match status" value="1"/>
</dbReference>